<feature type="region of interest" description="Disordered" evidence="2">
    <location>
        <begin position="307"/>
        <end position="373"/>
    </location>
</feature>
<sequence>MRGLCVFALLAALVATPALAKGPIIDYQCTKKCVDDNGWNPICVADQGQGVDGTIYPNSCAWKNCVTWQESPSYDYLPLRCGSAVGCSLMGKDYEACKETWTKNFDPSYTAGSPKFDPKCGCDSAPAFEASAPAPAAEPANATVDAACVEACMESDGWEPVCVDNGRSTEEYNEWSLFPNRCAFFNCTGAAPDTSAYDYLPLRCKGASTCNQMSIVVNSCRDAWEGTSGEDPVTDVNCGCPKDTAGADSMSARRMLKPRASMQRSQRQWRRRRRRGGGMAAAAAAALLLTLLFFTGSAAAEPLDDTAASAAATAPEAAPEASSPSWAPSPSPAPAPASDLSIAEGQQQPEQAEQPPPEQQPGQQQPGGGLPWALLFSDEFEGSSLDLSKWSYLIGQGYEYGLPGFSNGEVQYYTSNPENVRVENNLLILQAQQSDPNNPWSSTSGRITTLDKFSVSPTEQYPTIRVEARIKVPQGSALWPALWMLPQEGAWANSSCIGCGKYGHWAASGEIDIMEAANDMRTAHGTLHFGGAWPDNAQLSGNVTLEAGSLADDYHVFALEWEADQMRWYIDDYNFYTARPASASGGSQGWWTVGEGAGSSSPFDTPFFLILNLAVGGPNTTFTGGAPLGSTLAQPQLMMVDYVRVHGLPYALSKAQDNGGGGGGSLS</sequence>
<dbReference type="InterPro" id="IPR013320">
    <property type="entry name" value="ConA-like_dom_sf"/>
</dbReference>
<evidence type="ECO:0000256" key="1">
    <source>
        <dbReference type="ARBA" id="ARBA00006865"/>
    </source>
</evidence>
<feature type="region of interest" description="Disordered" evidence="2">
    <location>
        <begin position="249"/>
        <end position="276"/>
    </location>
</feature>
<dbReference type="PROSITE" id="PS51762">
    <property type="entry name" value="GH16_2"/>
    <property type="match status" value="1"/>
</dbReference>
<organism evidence="5 6">
    <name type="scientific">Chlorella sorokiniana</name>
    <name type="common">Freshwater green alga</name>
    <dbReference type="NCBI Taxonomy" id="3076"/>
    <lineage>
        <taxon>Eukaryota</taxon>
        <taxon>Viridiplantae</taxon>
        <taxon>Chlorophyta</taxon>
        <taxon>core chlorophytes</taxon>
        <taxon>Trebouxiophyceae</taxon>
        <taxon>Chlorellales</taxon>
        <taxon>Chlorellaceae</taxon>
        <taxon>Chlorella clade</taxon>
        <taxon>Chlorella</taxon>
    </lineage>
</organism>
<proteinExistence type="inferred from homology"/>
<dbReference type="GO" id="GO:0005975">
    <property type="term" value="P:carbohydrate metabolic process"/>
    <property type="evidence" value="ECO:0007669"/>
    <property type="project" value="InterPro"/>
</dbReference>
<reference evidence="5 6" key="1">
    <citation type="journal article" date="2018" name="Plant J.">
        <title>Genome sequences of Chlorella sorokiniana UTEX 1602 and Micractinium conductrix SAG 241.80: implications to maltose excretion by a green alga.</title>
        <authorList>
            <person name="Arriola M.B."/>
            <person name="Velmurugan N."/>
            <person name="Zhang Y."/>
            <person name="Plunkett M.H."/>
            <person name="Hondzo H."/>
            <person name="Barney B.M."/>
        </authorList>
    </citation>
    <scope>NUCLEOTIDE SEQUENCE [LARGE SCALE GENOMIC DNA]</scope>
    <source>
        <strain evidence="6">UTEX 1602</strain>
    </source>
</reference>
<keyword evidence="3" id="KW-0732">Signal</keyword>
<dbReference type="Pfam" id="PF00722">
    <property type="entry name" value="Glyco_hydro_16"/>
    <property type="match status" value="1"/>
</dbReference>
<gene>
    <name evidence="5" type="ORF">C2E21_5626</name>
</gene>
<dbReference type="AlphaFoldDB" id="A0A2P6TPB6"/>
<name>A0A2P6TPB6_CHLSO</name>
<evidence type="ECO:0000256" key="2">
    <source>
        <dbReference type="SAM" id="MobiDB-lite"/>
    </source>
</evidence>
<dbReference type="Proteomes" id="UP000239899">
    <property type="component" value="Unassembled WGS sequence"/>
</dbReference>
<dbReference type="OrthoDB" id="1938337at2759"/>
<evidence type="ECO:0000256" key="3">
    <source>
        <dbReference type="SAM" id="SignalP"/>
    </source>
</evidence>
<evidence type="ECO:0000313" key="6">
    <source>
        <dbReference type="Proteomes" id="UP000239899"/>
    </source>
</evidence>
<feature type="domain" description="GH16" evidence="4">
    <location>
        <begin position="349"/>
        <end position="651"/>
    </location>
</feature>
<feature type="signal peptide" evidence="3">
    <location>
        <begin position="1"/>
        <end position="20"/>
    </location>
</feature>
<comment type="caution">
    <text evidence="5">The sequence shown here is derived from an EMBL/GenBank/DDBJ whole genome shotgun (WGS) entry which is preliminary data.</text>
</comment>
<evidence type="ECO:0000313" key="5">
    <source>
        <dbReference type="EMBL" id="PRW51178.1"/>
    </source>
</evidence>
<dbReference type="CDD" id="cd08023">
    <property type="entry name" value="GH16_laminarinase_like"/>
    <property type="match status" value="1"/>
</dbReference>
<feature type="chain" id="PRO_5015176740" evidence="3">
    <location>
        <begin position="21"/>
        <end position="667"/>
    </location>
</feature>
<dbReference type="PANTHER" id="PTHR10963:SF55">
    <property type="entry name" value="GLYCOSIDE HYDROLASE FAMILY 16 PROTEIN"/>
    <property type="match status" value="1"/>
</dbReference>
<feature type="compositionally biased region" description="Low complexity" evidence="2">
    <location>
        <begin position="307"/>
        <end position="326"/>
    </location>
</feature>
<dbReference type="InterPro" id="IPR000757">
    <property type="entry name" value="Beta-glucanase-like"/>
</dbReference>
<evidence type="ECO:0000259" key="4">
    <source>
        <dbReference type="PROSITE" id="PS51762"/>
    </source>
</evidence>
<dbReference type="InterPro" id="IPR050546">
    <property type="entry name" value="Glycosyl_Hydrlase_16"/>
</dbReference>
<dbReference type="STRING" id="3076.A0A2P6TPB6"/>
<comment type="similarity">
    <text evidence="1">Belongs to the glycosyl hydrolase 16 family.</text>
</comment>
<dbReference type="Gene3D" id="2.60.120.200">
    <property type="match status" value="1"/>
</dbReference>
<accession>A0A2P6TPB6</accession>
<dbReference type="EMBL" id="LHPG02000010">
    <property type="protein sequence ID" value="PRW51178.1"/>
    <property type="molecule type" value="Genomic_DNA"/>
</dbReference>
<feature type="compositionally biased region" description="Basic residues" evidence="2">
    <location>
        <begin position="267"/>
        <end position="276"/>
    </location>
</feature>
<dbReference type="SUPFAM" id="SSF49899">
    <property type="entry name" value="Concanavalin A-like lectins/glucanases"/>
    <property type="match status" value="1"/>
</dbReference>
<feature type="compositionally biased region" description="Low complexity" evidence="2">
    <location>
        <begin position="336"/>
        <end position="353"/>
    </location>
</feature>
<keyword evidence="6" id="KW-1185">Reference proteome</keyword>
<protein>
    <submittedName>
        <fullName evidence="5">Glucan endo-1,3-beta-D-glucosidase</fullName>
    </submittedName>
</protein>
<dbReference type="GO" id="GO:0004553">
    <property type="term" value="F:hydrolase activity, hydrolyzing O-glycosyl compounds"/>
    <property type="evidence" value="ECO:0007669"/>
    <property type="project" value="InterPro"/>
</dbReference>
<dbReference type="PANTHER" id="PTHR10963">
    <property type="entry name" value="GLYCOSYL HYDROLASE-RELATED"/>
    <property type="match status" value="1"/>
</dbReference>